<reference evidence="1" key="1">
    <citation type="submission" date="2018-04" db="EMBL/GenBank/DDBJ databases">
        <title>Whole genome sequencing of Hypsizygus marmoreus.</title>
        <authorList>
            <person name="Choi I.-G."/>
            <person name="Min B."/>
            <person name="Kim J.-G."/>
            <person name="Kim S."/>
            <person name="Oh Y.-L."/>
            <person name="Kong W.-S."/>
            <person name="Park H."/>
            <person name="Jeong J."/>
            <person name="Song E.-S."/>
        </authorList>
    </citation>
    <scope>NUCLEOTIDE SEQUENCE [LARGE SCALE GENOMIC DNA]</scope>
    <source>
        <strain evidence="1">51987-8</strain>
    </source>
</reference>
<evidence type="ECO:0000313" key="1">
    <source>
        <dbReference type="EMBL" id="RDB15684.1"/>
    </source>
</evidence>
<dbReference type="InParanoid" id="A0A369J8A2"/>
<dbReference type="AlphaFoldDB" id="A0A369J8A2"/>
<name>A0A369J8A2_HYPMA</name>
<organism evidence="1 2">
    <name type="scientific">Hypsizygus marmoreus</name>
    <name type="common">White beech mushroom</name>
    <name type="synonym">Agaricus marmoreus</name>
    <dbReference type="NCBI Taxonomy" id="39966"/>
    <lineage>
        <taxon>Eukaryota</taxon>
        <taxon>Fungi</taxon>
        <taxon>Dikarya</taxon>
        <taxon>Basidiomycota</taxon>
        <taxon>Agaricomycotina</taxon>
        <taxon>Agaricomycetes</taxon>
        <taxon>Agaricomycetidae</taxon>
        <taxon>Agaricales</taxon>
        <taxon>Tricholomatineae</taxon>
        <taxon>Lyophyllaceae</taxon>
        <taxon>Hypsizygus</taxon>
    </lineage>
</organism>
<dbReference type="EMBL" id="LUEZ02000143">
    <property type="protein sequence ID" value="RDB15684.1"/>
    <property type="molecule type" value="Genomic_DNA"/>
</dbReference>
<dbReference type="Proteomes" id="UP000076154">
    <property type="component" value="Unassembled WGS sequence"/>
</dbReference>
<accession>A0A369J8A2</accession>
<protein>
    <submittedName>
        <fullName evidence="1">Uncharacterized protein</fullName>
    </submittedName>
</protein>
<comment type="caution">
    <text evidence="1">The sequence shown here is derived from an EMBL/GenBank/DDBJ whole genome shotgun (WGS) entry which is preliminary data.</text>
</comment>
<keyword evidence="2" id="KW-1185">Reference proteome</keyword>
<evidence type="ECO:0000313" key="2">
    <source>
        <dbReference type="Proteomes" id="UP000076154"/>
    </source>
</evidence>
<proteinExistence type="predicted"/>
<gene>
    <name evidence="1" type="ORF">Hypma_003950</name>
</gene>
<sequence length="238" mass="26700">MYIIYPRLSLHIRIKSPITLLPTIAHHDSIQDAGITQIFTHLPTMKPAAGSVCGYVRIRNNYGCGGVQGCKFTRLVGSGFEVRLGDIQWAPMTRRNSHVYLFLEDGGGDSLIHVGEREVVYWNDVPLNPDCSRSKDASPGSRRMGIALLRTALYCSSRKVQALRRVSSGVAQRVLVGGRDGKVVSRWARYDVKFYQADSLSDSMPTHLDPERLEARCTQEMFAFEQRFCDSRVFTNAV</sequence>